<protein>
    <submittedName>
        <fullName evidence="1">Uncharacterized protein</fullName>
    </submittedName>
</protein>
<sequence>MVFRGQPDDGHRLFANPPSLPTMRVVGRYEDYSVVPNCKAKTRRAHL</sequence>
<accession>A0A0F9N1B1</accession>
<comment type="caution">
    <text evidence="1">The sequence shown here is derived from an EMBL/GenBank/DDBJ whole genome shotgun (WGS) entry which is preliminary data.</text>
</comment>
<evidence type="ECO:0000313" key="1">
    <source>
        <dbReference type="EMBL" id="KKN05542.1"/>
    </source>
</evidence>
<gene>
    <name evidence="1" type="ORF">LCGC14_1086280</name>
</gene>
<proteinExistence type="predicted"/>
<name>A0A0F9N1B1_9ZZZZ</name>
<organism evidence="1">
    <name type="scientific">marine sediment metagenome</name>
    <dbReference type="NCBI Taxonomy" id="412755"/>
    <lineage>
        <taxon>unclassified sequences</taxon>
        <taxon>metagenomes</taxon>
        <taxon>ecological metagenomes</taxon>
    </lineage>
</organism>
<dbReference type="EMBL" id="LAZR01004791">
    <property type="protein sequence ID" value="KKN05542.1"/>
    <property type="molecule type" value="Genomic_DNA"/>
</dbReference>
<reference evidence="1" key="1">
    <citation type="journal article" date="2015" name="Nature">
        <title>Complex archaea that bridge the gap between prokaryotes and eukaryotes.</title>
        <authorList>
            <person name="Spang A."/>
            <person name="Saw J.H."/>
            <person name="Jorgensen S.L."/>
            <person name="Zaremba-Niedzwiedzka K."/>
            <person name="Martijn J."/>
            <person name="Lind A.E."/>
            <person name="van Eijk R."/>
            <person name="Schleper C."/>
            <person name="Guy L."/>
            <person name="Ettema T.J."/>
        </authorList>
    </citation>
    <scope>NUCLEOTIDE SEQUENCE</scope>
</reference>
<dbReference type="AlphaFoldDB" id="A0A0F9N1B1"/>